<sequence>MITLDDVADLLHVDREADDVGPAAAFLLAQRLARDARHVVLDGRVELVHRVVELAQLLRQPQVVVADHVQDADQHGLPTSAWCSASRAALEMASEGLGHQLRQADEAHADHHVECQVEEHHPVRLVRQLGLHVADPQADEGRHDGHAQRLEEQVAHGHLPYRDGRLGRGQHRQQAAAQVGAEHQPKRHVQRHHVRAGHGRHQQHHREARVGHDGQHRADGDLSSTSLLIEASSARMAGEENRGSVASTTSCSASSISPSPISTRPTRPATVAERVMKSTTPTKMNIGESHERSAENSTEISAVPMSAPRITARAAGSVTSPARRRRRS</sequence>
<gene>
    <name evidence="2" type="ORF">DdX_21421</name>
</gene>
<feature type="compositionally biased region" description="Basic residues" evidence="1">
    <location>
        <begin position="196"/>
        <end position="207"/>
    </location>
</feature>
<organism evidence="2 3">
    <name type="scientific">Ditylenchus destructor</name>
    <dbReference type="NCBI Taxonomy" id="166010"/>
    <lineage>
        <taxon>Eukaryota</taxon>
        <taxon>Metazoa</taxon>
        <taxon>Ecdysozoa</taxon>
        <taxon>Nematoda</taxon>
        <taxon>Chromadorea</taxon>
        <taxon>Rhabditida</taxon>
        <taxon>Tylenchina</taxon>
        <taxon>Tylenchomorpha</taxon>
        <taxon>Sphaerularioidea</taxon>
        <taxon>Anguinidae</taxon>
        <taxon>Anguininae</taxon>
        <taxon>Ditylenchus</taxon>
    </lineage>
</organism>
<protein>
    <submittedName>
        <fullName evidence="2">Uncharacterized protein</fullName>
    </submittedName>
</protein>
<feature type="compositionally biased region" description="Basic and acidic residues" evidence="1">
    <location>
        <begin position="208"/>
        <end position="220"/>
    </location>
</feature>
<proteinExistence type="predicted"/>
<name>A0AAD4QVK1_9BILA</name>
<evidence type="ECO:0000256" key="1">
    <source>
        <dbReference type="SAM" id="MobiDB-lite"/>
    </source>
</evidence>
<accession>A0AAD4QVK1</accession>
<evidence type="ECO:0000313" key="3">
    <source>
        <dbReference type="Proteomes" id="UP001201812"/>
    </source>
</evidence>
<dbReference type="Proteomes" id="UP001201812">
    <property type="component" value="Unassembled WGS sequence"/>
</dbReference>
<comment type="caution">
    <text evidence="2">The sequence shown here is derived from an EMBL/GenBank/DDBJ whole genome shotgun (WGS) entry which is preliminary data.</text>
</comment>
<feature type="compositionally biased region" description="Low complexity" evidence="1">
    <location>
        <begin position="247"/>
        <end position="270"/>
    </location>
</feature>
<feature type="region of interest" description="Disordered" evidence="1">
    <location>
        <begin position="234"/>
        <end position="328"/>
    </location>
</feature>
<keyword evidence="3" id="KW-1185">Reference proteome</keyword>
<dbReference type="EMBL" id="JAKKPZ010000820">
    <property type="protein sequence ID" value="KAI1692121.1"/>
    <property type="molecule type" value="Genomic_DNA"/>
</dbReference>
<feature type="region of interest" description="Disordered" evidence="1">
    <location>
        <begin position="196"/>
        <end position="221"/>
    </location>
</feature>
<reference evidence="2" key="1">
    <citation type="submission" date="2022-01" db="EMBL/GenBank/DDBJ databases">
        <title>Genome Sequence Resource for Two Populations of Ditylenchus destructor, the Migratory Endoparasitic Phytonematode.</title>
        <authorList>
            <person name="Zhang H."/>
            <person name="Lin R."/>
            <person name="Xie B."/>
        </authorList>
    </citation>
    <scope>NUCLEOTIDE SEQUENCE</scope>
    <source>
        <strain evidence="2">BazhouSP</strain>
    </source>
</reference>
<evidence type="ECO:0000313" key="2">
    <source>
        <dbReference type="EMBL" id="KAI1692121.1"/>
    </source>
</evidence>
<dbReference type="AlphaFoldDB" id="A0AAD4QVK1"/>